<evidence type="ECO:0000313" key="9">
    <source>
        <dbReference type="EMBL" id="QCI20561.1"/>
    </source>
</evidence>
<name>A0A4D6Y3S5_9GAMM</name>
<reference evidence="9 10" key="2">
    <citation type="submission" date="2019-05" db="EMBL/GenBank/DDBJ databases">
        <title>Genome evolution of the obligate endosymbiont Buchnera aphidicola.</title>
        <authorList>
            <person name="Moran N.A."/>
        </authorList>
    </citation>
    <scope>NUCLEOTIDE SEQUENCE [LARGE SCALE GENOMIC DNA]</scope>
    <source>
        <strain evidence="9 10">Bca</strain>
    </source>
</reference>
<evidence type="ECO:0000256" key="4">
    <source>
        <dbReference type="ARBA" id="ARBA00023284"/>
    </source>
</evidence>
<keyword evidence="3 5" id="KW-1015">Disulfide bond</keyword>
<dbReference type="PANTHER" id="PTHR35891">
    <property type="entry name" value="THIOL:DISULFIDE INTERCHANGE PROTEIN DSBA"/>
    <property type="match status" value="1"/>
</dbReference>
<dbReference type="AlphaFoldDB" id="A0A4D6Y3S5"/>
<dbReference type="InterPro" id="IPR036249">
    <property type="entry name" value="Thioredoxin-like_sf"/>
</dbReference>
<feature type="domain" description="DSBA-like thioredoxin" evidence="8">
    <location>
        <begin position="47"/>
        <end position="187"/>
    </location>
</feature>
<evidence type="ECO:0000313" key="10">
    <source>
        <dbReference type="Proteomes" id="UP000298594"/>
    </source>
</evidence>
<evidence type="ECO:0000256" key="5">
    <source>
        <dbReference type="PIRNR" id="PIRNR001488"/>
    </source>
</evidence>
<feature type="chain" id="PRO_5020665298" description="Thiol:disulfide interchange protein" evidence="7">
    <location>
        <begin position="20"/>
        <end position="215"/>
    </location>
</feature>
<evidence type="ECO:0000256" key="2">
    <source>
        <dbReference type="ARBA" id="ARBA00022729"/>
    </source>
</evidence>
<dbReference type="PANTHER" id="PTHR35891:SF2">
    <property type="entry name" value="THIOL:DISULFIDE INTERCHANGE PROTEIN DSBA"/>
    <property type="match status" value="1"/>
</dbReference>
<comment type="similarity">
    <text evidence="1">Belongs to the thioredoxin family. DsbA subfamily.</text>
</comment>
<evidence type="ECO:0000256" key="6">
    <source>
        <dbReference type="PIRSR" id="PIRSR001488-1"/>
    </source>
</evidence>
<proteinExistence type="inferred from homology"/>
<dbReference type="InterPro" id="IPR050824">
    <property type="entry name" value="Thiol_disulfide_DsbA"/>
</dbReference>
<dbReference type="OrthoDB" id="9784896at2"/>
<dbReference type="Proteomes" id="UP000298594">
    <property type="component" value="Chromosome"/>
</dbReference>
<keyword evidence="4" id="KW-0676">Redox-active center</keyword>
<dbReference type="Pfam" id="PF01323">
    <property type="entry name" value="DSBA"/>
    <property type="match status" value="1"/>
</dbReference>
<evidence type="ECO:0000259" key="8">
    <source>
        <dbReference type="Pfam" id="PF01323"/>
    </source>
</evidence>
<dbReference type="GO" id="GO:0016491">
    <property type="term" value="F:oxidoreductase activity"/>
    <property type="evidence" value="ECO:0007669"/>
    <property type="project" value="InterPro"/>
</dbReference>
<gene>
    <name evidence="9" type="ORF">D9V67_02210</name>
</gene>
<accession>A0A4D6Y3S5</accession>
<dbReference type="SUPFAM" id="SSF52833">
    <property type="entry name" value="Thioredoxin-like"/>
    <property type="match status" value="1"/>
</dbReference>
<reference evidence="9 10" key="1">
    <citation type="submission" date="2018-12" db="EMBL/GenBank/DDBJ databases">
        <authorList>
            <person name="Chong R.A."/>
        </authorList>
    </citation>
    <scope>NUCLEOTIDE SEQUENCE [LARGE SCALE GENOMIC DNA]</scope>
    <source>
        <strain evidence="9 10">Bca</strain>
    </source>
</reference>
<keyword evidence="2 7" id="KW-0732">Signal</keyword>
<feature type="disulfide bond" description="Redox-active" evidence="6">
    <location>
        <begin position="55"/>
        <end position="58"/>
    </location>
</feature>
<evidence type="ECO:0000256" key="3">
    <source>
        <dbReference type="ARBA" id="ARBA00023157"/>
    </source>
</evidence>
<feature type="signal peptide" evidence="7">
    <location>
        <begin position="1"/>
        <end position="19"/>
    </location>
</feature>
<dbReference type="InterPro" id="IPR023205">
    <property type="entry name" value="DsbA/DsbL"/>
</dbReference>
<dbReference type="PIRSF" id="PIRSF001488">
    <property type="entry name" value="Tdi_protein"/>
    <property type="match status" value="1"/>
</dbReference>
<dbReference type="EMBL" id="CP034879">
    <property type="protein sequence ID" value="QCI20561.1"/>
    <property type="molecule type" value="Genomic_DNA"/>
</dbReference>
<dbReference type="InterPro" id="IPR001853">
    <property type="entry name" value="DSBA-like_thioredoxin_dom"/>
</dbReference>
<protein>
    <recommendedName>
        <fullName evidence="5">Thiol:disulfide interchange protein</fullName>
    </recommendedName>
</protein>
<evidence type="ECO:0000256" key="7">
    <source>
        <dbReference type="SAM" id="SignalP"/>
    </source>
</evidence>
<sequence length="215" mass="25667">MKKIFIILWSVFLSYHSIACELINNKTEHSKKEHTIKNRDINNIPDIMEFFSFFCPYCYDFEKTHNIRELIKKNIHPNIKIKKYHVNFLGGKFSYILTKSWIIAQQIGIEEKIILPLFKGIQDTHTIKDIDSIKKLFQKEAGIDENQFNSFWNSIALNILVKKNNQNVEKSHLNYVPTMIINKKYIINYSALENKFKKKFSRKYIELIKFLINKK</sequence>
<dbReference type="Gene3D" id="3.40.30.10">
    <property type="entry name" value="Glutaredoxin"/>
    <property type="match status" value="1"/>
</dbReference>
<dbReference type="CDD" id="cd03019">
    <property type="entry name" value="DsbA_DsbA"/>
    <property type="match status" value="1"/>
</dbReference>
<evidence type="ECO:0000256" key="1">
    <source>
        <dbReference type="ARBA" id="ARBA00005791"/>
    </source>
</evidence>
<dbReference type="RefSeq" id="WP_158359700.1">
    <property type="nucleotide sequence ID" value="NZ_CP034879.1"/>
</dbReference>
<organism evidence="9 10">
    <name type="scientific">Buchnera aphidicola</name>
    <name type="common">Brachycaudus cardui</name>
    <dbReference type="NCBI Taxonomy" id="557993"/>
    <lineage>
        <taxon>Bacteria</taxon>
        <taxon>Pseudomonadati</taxon>
        <taxon>Pseudomonadota</taxon>
        <taxon>Gammaproteobacteria</taxon>
        <taxon>Enterobacterales</taxon>
        <taxon>Erwiniaceae</taxon>
        <taxon>Buchnera</taxon>
    </lineage>
</organism>